<dbReference type="CDD" id="cd00609">
    <property type="entry name" value="AAT_like"/>
    <property type="match status" value="1"/>
</dbReference>
<dbReference type="Proteomes" id="UP000254287">
    <property type="component" value="Unassembled WGS sequence"/>
</dbReference>
<dbReference type="FunFam" id="3.40.640.10:FF:000024">
    <property type="entry name" value="Kynurenine--oxoglutarate transaminase 3"/>
    <property type="match status" value="1"/>
</dbReference>
<dbReference type="InterPro" id="IPR015422">
    <property type="entry name" value="PyrdxlP-dep_Trfase_small"/>
</dbReference>
<organism evidence="7 8">
    <name type="scientific">Corynebacterium minutissimum</name>
    <dbReference type="NCBI Taxonomy" id="38301"/>
    <lineage>
        <taxon>Bacteria</taxon>
        <taxon>Bacillati</taxon>
        <taxon>Actinomycetota</taxon>
        <taxon>Actinomycetes</taxon>
        <taxon>Mycobacteriales</taxon>
        <taxon>Corynebacteriaceae</taxon>
        <taxon>Corynebacterium</taxon>
    </lineage>
</organism>
<evidence type="ECO:0000256" key="3">
    <source>
        <dbReference type="ARBA" id="ARBA00022576"/>
    </source>
</evidence>
<keyword evidence="5" id="KW-0663">Pyridoxal phosphate</keyword>
<dbReference type="GO" id="GO:0030170">
    <property type="term" value="F:pyridoxal phosphate binding"/>
    <property type="evidence" value="ECO:0007669"/>
    <property type="project" value="InterPro"/>
</dbReference>
<dbReference type="PANTHER" id="PTHR43807">
    <property type="entry name" value="FI04487P"/>
    <property type="match status" value="1"/>
</dbReference>
<feature type="domain" description="Aminotransferase class I/classII large" evidence="6">
    <location>
        <begin position="25"/>
        <end position="372"/>
    </location>
</feature>
<dbReference type="InterPro" id="IPR051326">
    <property type="entry name" value="Kynurenine-oxoglutarate_AT"/>
</dbReference>
<dbReference type="SUPFAM" id="SSF53383">
    <property type="entry name" value="PLP-dependent transferases"/>
    <property type="match status" value="1"/>
</dbReference>
<keyword evidence="4 7" id="KW-0808">Transferase</keyword>
<name>A0A376CVM8_9CORY</name>
<proteinExistence type="inferred from homology"/>
<evidence type="ECO:0000313" key="7">
    <source>
        <dbReference type="EMBL" id="STC75827.1"/>
    </source>
</evidence>
<evidence type="ECO:0000256" key="4">
    <source>
        <dbReference type="ARBA" id="ARBA00022679"/>
    </source>
</evidence>
<accession>A0A376CVM8</accession>
<dbReference type="PANTHER" id="PTHR43807:SF20">
    <property type="entry name" value="FI04487P"/>
    <property type="match status" value="1"/>
</dbReference>
<dbReference type="AlphaFoldDB" id="A0A376CVM8"/>
<dbReference type="RefSeq" id="WP_115021423.1">
    <property type="nucleotide sequence ID" value="NZ_CP069533.1"/>
</dbReference>
<dbReference type="Gene3D" id="3.90.1150.10">
    <property type="entry name" value="Aspartate Aminotransferase, domain 1"/>
    <property type="match status" value="1"/>
</dbReference>
<dbReference type="EC" id="2.6.1.17" evidence="7"/>
<comment type="similarity">
    <text evidence="2">Belongs to the class-I pyridoxal-phosphate-dependent aminotransferase family.</text>
</comment>
<comment type="cofactor">
    <cofactor evidence="1">
        <name>pyridoxal 5'-phosphate</name>
        <dbReference type="ChEBI" id="CHEBI:597326"/>
    </cofactor>
</comment>
<evidence type="ECO:0000313" key="8">
    <source>
        <dbReference type="Proteomes" id="UP000254287"/>
    </source>
</evidence>
<dbReference type="GO" id="GO:0005737">
    <property type="term" value="C:cytoplasm"/>
    <property type="evidence" value="ECO:0007669"/>
    <property type="project" value="TreeGrafter"/>
</dbReference>
<evidence type="ECO:0000256" key="2">
    <source>
        <dbReference type="ARBA" id="ARBA00007441"/>
    </source>
</evidence>
<dbReference type="InterPro" id="IPR004839">
    <property type="entry name" value="Aminotransferase_I/II_large"/>
</dbReference>
<sequence>MTVHRLQEFGETIFATMTALAVENDAVNLGQGFPDSDGPQRMLEIAQENIARGNNQYAPLRGVPELVSAIAETYSVPQDHVVITAGATEAITATVLGLVEPGQEVIVLEPYYDAYIAAVALADATRIPVPLKESGNSWDIDVAAVRAAVTDKTAMVIINTPHNPTGSVFSREALTELAELCVEKDLIVLADEVYENLTFGNAEHVSIASLPGMASRTVTVSSAAKSFNCTGWKTGWAIAEPALLDGVIKAKQFTTFVSTTPFQPAVAHALRYEQEWLDGMVDELAECHSILVEGLKQLGFHVHDTGGTYYVVADISSTGMTGVDFCMQLPETKGVAAIPLAAFTDNPEPWKNKVRFAFCKRPEVIREAVRRLTNDTPSA</sequence>
<evidence type="ECO:0000256" key="1">
    <source>
        <dbReference type="ARBA" id="ARBA00001933"/>
    </source>
</evidence>
<evidence type="ECO:0000256" key="5">
    <source>
        <dbReference type="ARBA" id="ARBA00022898"/>
    </source>
</evidence>
<dbReference type="GO" id="GO:0009016">
    <property type="term" value="F:succinyldiaminopimelate transaminase activity"/>
    <property type="evidence" value="ECO:0007669"/>
    <property type="project" value="UniProtKB-EC"/>
</dbReference>
<keyword evidence="3 7" id="KW-0032">Aminotransferase</keyword>
<dbReference type="InterPro" id="IPR015424">
    <property type="entry name" value="PyrdxlP-dep_Trfase"/>
</dbReference>
<protein>
    <submittedName>
        <fullName evidence="7">Aminotransferase</fullName>
        <ecNumber evidence="7">2.6.1.17</ecNumber>
    </submittedName>
</protein>
<evidence type="ECO:0000259" key="6">
    <source>
        <dbReference type="Pfam" id="PF00155"/>
    </source>
</evidence>
<dbReference type="Gene3D" id="3.40.640.10">
    <property type="entry name" value="Type I PLP-dependent aspartate aminotransferase-like (Major domain)"/>
    <property type="match status" value="1"/>
</dbReference>
<dbReference type="Pfam" id="PF00155">
    <property type="entry name" value="Aminotran_1_2"/>
    <property type="match status" value="1"/>
</dbReference>
<dbReference type="InterPro" id="IPR015421">
    <property type="entry name" value="PyrdxlP-dep_Trfase_major"/>
</dbReference>
<gene>
    <name evidence="7" type="primary">dapC_1</name>
    <name evidence="7" type="ORF">NCTC10289_00794</name>
</gene>
<dbReference type="EMBL" id="UFXP01000001">
    <property type="protein sequence ID" value="STC75827.1"/>
    <property type="molecule type" value="Genomic_DNA"/>
</dbReference>
<dbReference type="GO" id="GO:0016212">
    <property type="term" value="F:kynurenine-oxoglutarate transaminase activity"/>
    <property type="evidence" value="ECO:0007669"/>
    <property type="project" value="TreeGrafter"/>
</dbReference>
<reference evidence="7 8" key="1">
    <citation type="submission" date="2018-06" db="EMBL/GenBank/DDBJ databases">
        <authorList>
            <consortium name="Pathogen Informatics"/>
            <person name="Doyle S."/>
        </authorList>
    </citation>
    <scope>NUCLEOTIDE SEQUENCE [LARGE SCALE GENOMIC DNA]</scope>
    <source>
        <strain evidence="7 8">NCTC10289</strain>
    </source>
</reference>